<evidence type="ECO:0000256" key="8">
    <source>
        <dbReference type="ARBA" id="ARBA00023098"/>
    </source>
</evidence>
<evidence type="ECO:0000313" key="14">
    <source>
        <dbReference type="EMBL" id="MBA2890048.1"/>
    </source>
</evidence>
<reference evidence="14 15" key="1">
    <citation type="submission" date="2020-07" db="EMBL/GenBank/DDBJ databases">
        <title>Genomic Encyclopedia of Type Strains, Phase IV (KMG-IV): sequencing the most valuable type-strain genomes for metagenomic binning, comparative biology and taxonomic classification.</title>
        <authorList>
            <person name="Goeker M."/>
        </authorList>
    </citation>
    <scope>NUCLEOTIDE SEQUENCE [LARGE SCALE GENOMIC DNA]</scope>
    <source>
        <strain evidence="14 15">DSM 45533</strain>
    </source>
</reference>
<protein>
    <recommendedName>
        <fullName evidence="4 11">Diacylglycerol O-acyltransferase</fullName>
        <ecNumber evidence="4 11">2.3.1.20</ecNumber>
    </recommendedName>
</protein>
<comment type="catalytic activity">
    <reaction evidence="10 11">
        <text>an acyl-CoA + a 1,2-diacyl-sn-glycerol = a triacyl-sn-glycerol + CoA</text>
        <dbReference type="Rhea" id="RHEA:10868"/>
        <dbReference type="ChEBI" id="CHEBI:17815"/>
        <dbReference type="ChEBI" id="CHEBI:57287"/>
        <dbReference type="ChEBI" id="CHEBI:58342"/>
        <dbReference type="ChEBI" id="CHEBI:64615"/>
        <dbReference type="EC" id="2.3.1.20"/>
    </reaction>
</comment>
<dbReference type="InterPro" id="IPR023213">
    <property type="entry name" value="CAT-like_dom_sf"/>
</dbReference>
<keyword evidence="6 11" id="KW-0808">Transferase</keyword>
<accession>A0A7W0HNQ6</accession>
<dbReference type="Gene3D" id="3.30.559.10">
    <property type="entry name" value="Chloramphenicol acetyltransferase-like domain"/>
    <property type="match status" value="1"/>
</dbReference>
<keyword evidence="7 11" id="KW-0319">Glycerol metabolism</keyword>
<dbReference type="GO" id="GO:0006071">
    <property type="term" value="P:glycerol metabolic process"/>
    <property type="evidence" value="ECO:0007669"/>
    <property type="project" value="UniProtKB-KW"/>
</dbReference>
<dbReference type="InterPro" id="IPR009721">
    <property type="entry name" value="O-acyltransferase_WSD1_C"/>
</dbReference>
<comment type="similarity">
    <text evidence="3 11">Belongs to the long-chain O-acyltransferase family.</text>
</comment>
<keyword evidence="5 11" id="KW-0444">Lipid biosynthesis</keyword>
<keyword evidence="8 11" id="KW-0443">Lipid metabolism</keyword>
<dbReference type="GO" id="GO:0005886">
    <property type="term" value="C:plasma membrane"/>
    <property type="evidence" value="ECO:0007669"/>
    <property type="project" value="TreeGrafter"/>
</dbReference>
<dbReference type="SUPFAM" id="SSF52777">
    <property type="entry name" value="CoA-dependent acyltransferases"/>
    <property type="match status" value="2"/>
</dbReference>
<dbReference type="AlphaFoldDB" id="A0A7W0HNQ6"/>
<comment type="pathway">
    <text evidence="1 11">Glycerolipid metabolism; triacylglycerol biosynthesis.</text>
</comment>
<dbReference type="Pfam" id="PF06974">
    <property type="entry name" value="WS_DGAT_C"/>
    <property type="match status" value="1"/>
</dbReference>
<dbReference type="GO" id="GO:0004144">
    <property type="term" value="F:diacylglycerol O-acyltransferase activity"/>
    <property type="evidence" value="ECO:0007669"/>
    <property type="project" value="UniProtKB-EC"/>
</dbReference>
<proteinExistence type="inferred from homology"/>
<dbReference type="PANTHER" id="PTHR31650">
    <property type="entry name" value="O-ACYLTRANSFERASE (WSD1-LIKE) FAMILY PROTEIN"/>
    <property type="match status" value="1"/>
</dbReference>
<keyword evidence="15" id="KW-1185">Reference proteome</keyword>
<name>A0A7W0HNQ6_9ACTN</name>
<comment type="caution">
    <text evidence="14">The sequence shown here is derived from an EMBL/GenBank/DDBJ whole genome shotgun (WGS) entry which is preliminary data.</text>
</comment>
<gene>
    <name evidence="14" type="ORF">HNR30_001383</name>
</gene>
<feature type="domain" description="O-acyltransferase WSD1-like N-terminal" evidence="12">
    <location>
        <begin position="4"/>
        <end position="264"/>
    </location>
</feature>
<evidence type="ECO:0000256" key="7">
    <source>
        <dbReference type="ARBA" id="ARBA00022798"/>
    </source>
</evidence>
<evidence type="ECO:0000256" key="3">
    <source>
        <dbReference type="ARBA" id="ARBA00009587"/>
    </source>
</evidence>
<evidence type="ECO:0000259" key="13">
    <source>
        <dbReference type="Pfam" id="PF06974"/>
    </source>
</evidence>
<dbReference type="GO" id="GO:0071731">
    <property type="term" value="P:response to nitric oxide"/>
    <property type="evidence" value="ECO:0007669"/>
    <property type="project" value="TreeGrafter"/>
</dbReference>
<keyword evidence="9 11" id="KW-0012">Acyltransferase</keyword>
<dbReference type="GO" id="GO:0001666">
    <property type="term" value="P:response to hypoxia"/>
    <property type="evidence" value="ECO:0007669"/>
    <property type="project" value="TreeGrafter"/>
</dbReference>
<evidence type="ECO:0000259" key="12">
    <source>
        <dbReference type="Pfam" id="PF03007"/>
    </source>
</evidence>
<evidence type="ECO:0000256" key="4">
    <source>
        <dbReference type="ARBA" id="ARBA00013244"/>
    </source>
</evidence>
<evidence type="ECO:0000256" key="5">
    <source>
        <dbReference type="ARBA" id="ARBA00022516"/>
    </source>
</evidence>
<dbReference type="Pfam" id="PF03007">
    <property type="entry name" value="WS_DGAT_cat"/>
    <property type="match status" value="1"/>
</dbReference>
<evidence type="ECO:0000256" key="11">
    <source>
        <dbReference type="RuleBase" id="RU361241"/>
    </source>
</evidence>
<feature type="domain" description="O-acyltransferase WSD1 C-terminal" evidence="13">
    <location>
        <begin position="304"/>
        <end position="453"/>
    </location>
</feature>
<evidence type="ECO:0000256" key="6">
    <source>
        <dbReference type="ARBA" id="ARBA00022679"/>
    </source>
</evidence>
<evidence type="ECO:0000313" key="15">
    <source>
        <dbReference type="Proteomes" id="UP000530928"/>
    </source>
</evidence>
<dbReference type="EC" id="2.3.1.20" evidence="4 11"/>
<dbReference type="InterPro" id="IPR045034">
    <property type="entry name" value="O-acyltransferase_WSD1-like"/>
</dbReference>
<dbReference type="GO" id="GO:0051701">
    <property type="term" value="P:biological process involved in interaction with host"/>
    <property type="evidence" value="ECO:0007669"/>
    <property type="project" value="TreeGrafter"/>
</dbReference>
<dbReference type="UniPathway" id="UPA00282"/>
<dbReference type="PANTHER" id="PTHR31650:SF1">
    <property type="entry name" value="WAX ESTER SYNTHASE_DIACYLGLYCEROL ACYLTRANSFERASE 4-RELATED"/>
    <property type="match status" value="1"/>
</dbReference>
<evidence type="ECO:0000256" key="2">
    <source>
        <dbReference type="ARBA" id="ARBA00005189"/>
    </source>
</evidence>
<dbReference type="RefSeq" id="WP_181608776.1">
    <property type="nucleotide sequence ID" value="NZ_BAABAM010000001.1"/>
</dbReference>
<dbReference type="NCBIfam" id="TIGR02946">
    <property type="entry name" value="acyl_WS_DGAT"/>
    <property type="match status" value="1"/>
</dbReference>
<evidence type="ECO:0000256" key="9">
    <source>
        <dbReference type="ARBA" id="ARBA00023315"/>
    </source>
</evidence>
<sequence>MRQLTALDAQFLNFETATNVANVGGLSILHGPVSRQEVLARMAERIDGVPQLRRRLVPVPMGLDHPYWADGGVDLDYHVRELALPAPGDAQQLAEQVARIHERRLDRTRPLWEMYVIRGLAGARGAIYTKVHHAAVDGLTGAEVLAALMDPAPPPLPCEPEPVPEAWQMLTRGAAHLVANPLHLLRFLAEAVPLLDQLPVASRLPGTRWLSRRAHLPELPEFVAPWTPLSGPVSAHRRFAFVSLPLEEIKQVKKAAGVTVNDVVMAVSAGALRRWLIAHDALPDRPLIAGVPFSLRARAEAGEGNQVTIMITELATQMADAAERLAAVSAAMRLIKERFALSPAGWLHELTGSLPAALNGLADRAAFALVGRTMPPINVIISNVPGPQMPLSIAGVRVLAHYPLSVVTNVSGGLNLSVFSYDGAVQFGITACRELVPDVWDFPGYLRESLDELREEV</sequence>
<dbReference type="EMBL" id="JACDUR010000001">
    <property type="protein sequence ID" value="MBA2890048.1"/>
    <property type="molecule type" value="Genomic_DNA"/>
</dbReference>
<evidence type="ECO:0000256" key="10">
    <source>
        <dbReference type="ARBA" id="ARBA00048109"/>
    </source>
</evidence>
<comment type="pathway">
    <text evidence="2">Lipid metabolism.</text>
</comment>
<dbReference type="GO" id="GO:0019432">
    <property type="term" value="P:triglyceride biosynthetic process"/>
    <property type="evidence" value="ECO:0007669"/>
    <property type="project" value="UniProtKB-UniPathway"/>
</dbReference>
<dbReference type="Proteomes" id="UP000530928">
    <property type="component" value="Unassembled WGS sequence"/>
</dbReference>
<dbReference type="InterPro" id="IPR014292">
    <property type="entry name" value="Acyl_transf_WS/DGAT"/>
</dbReference>
<evidence type="ECO:0000256" key="1">
    <source>
        <dbReference type="ARBA" id="ARBA00004771"/>
    </source>
</evidence>
<dbReference type="InterPro" id="IPR004255">
    <property type="entry name" value="O-acyltransferase_WSD1_N"/>
</dbReference>
<organism evidence="14 15">
    <name type="scientific">Nonomuraea soli</name>
    <dbReference type="NCBI Taxonomy" id="1032476"/>
    <lineage>
        <taxon>Bacteria</taxon>
        <taxon>Bacillati</taxon>
        <taxon>Actinomycetota</taxon>
        <taxon>Actinomycetes</taxon>
        <taxon>Streptosporangiales</taxon>
        <taxon>Streptosporangiaceae</taxon>
        <taxon>Nonomuraea</taxon>
    </lineage>
</organism>